<dbReference type="RefSeq" id="WP_185273438.1">
    <property type="nucleotide sequence ID" value="NZ_CP055156.1"/>
</dbReference>
<keyword evidence="3" id="KW-1185">Reference proteome</keyword>
<protein>
    <submittedName>
        <fullName evidence="2">Uncharacterized protein</fullName>
    </submittedName>
</protein>
<evidence type="ECO:0000256" key="1">
    <source>
        <dbReference type="SAM" id="MobiDB-lite"/>
    </source>
</evidence>
<feature type="compositionally biased region" description="Polar residues" evidence="1">
    <location>
        <begin position="16"/>
        <end position="25"/>
    </location>
</feature>
<dbReference type="KEGG" id="aswu:HUW51_07930"/>
<evidence type="ECO:0000313" key="3">
    <source>
        <dbReference type="Proteomes" id="UP000515237"/>
    </source>
</evidence>
<organism evidence="2 3">
    <name type="scientific">Adhaeribacter swui</name>
    <dbReference type="NCBI Taxonomy" id="2086471"/>
    <lineage>
        <taxon>Bacteria</taxon>
        <taxon>Pseudomonadati</taxon>
        <taxon>Bacteroidota</taxon>
        <taxon>Cytophagia</taxon>
        <taxon>Cytophagales</taxon>
        <taxon>Hymenobacteraceae</taxon>
        <taxon>Adhaeribacter</taxon>
    </lineage>
</organism>
<reference evidence="2 3" key="1">
    <citation type="journal article" date="2018" name="Int. J. Syst. Evol. Microbiol.">
        <title>Adhaeribacter swui sp. nov., isolated from wet mud.</title>
        <authorList>
            <person name="Kim D.U."/>
            <person name="Kim K.W."/>
            <person name="Kang M.S."/>
            <person name="Kim J.Y."/>
            <person name="Jang J.H."/>
            <person name="Kim M.K."/>
        </authorList>
    </citation>
    <scope>NUCLEOTIDE SEQUENCE [LARGE SCALE GENOMIC DNA]</scope>
    <source>
        <strain evidence="2 3">KCTC 52873</strain>
    </source>
</reference>
<sequence length="75" mass="8560">MEKKQPQDNKIKDEQTQTTHSQLTGSDDDKVKRSMIGTGASKSDENWDQEQQQADEKDLEDRDTNDGDANTENNF</sequence>
<dbReference type="Proteomes" id="UP000515237">
    <property type="component" value="Chromosome"/>
</dbReference>
<name>A0A7G7G676_9BACT</name>
<proteinExistence type="predicted"/>
<feature type="compositionally biased region" description="Basic and acidic residues" evidence="1">
    <location>
        <begin position="1"/>
        <end position="15"/>
    </location>
</feature>
<accession>A0A7G7G676</accession>
<gene>
    <name evidence="2" type="ORF">HUW51_07930</name>
</gene>
<feature type="compositionally biased region" description="Basic and acidic residues" evidence="1">
    <location>
        <begin position="54"/>
        <end position="65"/>
    </location>
</feature>
<feature type="region of interest" description="Disordered" evidence="1">
    <location>
        <begin position="1"/>
        <end position="75"/>
    </location>
</feature>
<evidence type="ECO:0000313" key="2">
    <source>
        <dbReference type="EMBL" id="QNF32660.1"/>
    </source>
</evidence>
<dbReference type="EMBL" id="CP055156">
    <property type="protein sequence ID" value="QNF32660.1"/>
    <property type="molecule type" value="Genomic_DNA"/>
</dbReference>
<dbReference type="AlphaFoldDB" id="A0A7G7G676"/>